<dbReference type="Gene3D" id="1.10.530.10">
    <property type="match status" value="1"/>
</dbReference>
<organism evidence="4 5">
    <name type="scientific">Andreprevotia lacus DSM 23236</name>
    <dbReference type="NCBI Taxonomy" id="1121001"/>
    <lineage>
        <taxon>Bacteria</taxon>
        <taxon>Pseudomonadati</taxon>
        <taxon>Pseudomonadota</taxon>
        <taxon>Betaproteobacteria</taxon>
        <taxon>Neisseriales</taxon>
        <taxon>Chitinibacteraceae</taxon>
        <taxon>Andreprevotia</taxon>
    </lineage>
</organism>
<dbReference type="AlphaFoldDB" id="A0A1W1XY04"/>
<dbReference type="InterPro" id="IPR018392">
    <property type="entry name" value="LysM"/>
</dbReference>
<dbReference type="SMART" id="SM00257">
    <property type="entry name" value="LysM"/>
    <property type="match status" value="3"/>
</dbReference>
<dbReference type="Proteomes" id="UP000192761">
    <property type="component" value="Unassembled WGS sequence"/>
</dbReference>
<feature type="domain" description="LysM" evidence="3">
    <location>
        <begin position="420"/>
        <end position="463"/>
    </location>
</feature>
<feature type="chain" id="PRO_5012912984" evidence="2">
    <location>
        <begin position="25"/>
        <end position="529"/>
    </location>
</feature>
<evidence type="ECO:0000313" key="5">
    <source>
        <dbReference type="Proteomes" id="UP000192761"/>
    </source>
</evidence>
<name>A0A1W1XY04_9NEIS</name>
<dbReference type="InterPro" id="IPR008258">
    <property type="entry name" value="Transglycosylase_SLT_dom_1"/>
</dbReference>
<evidence type="ECO:0000256" key="2">
    <source>
        <dbReference type="SAM" id="SignalP"/>
    </source>
</evidence>
<dbReference type="SUPFAM" id="SSF54106">
    <property type="entry name" value="LysM domain"/>
    <property type="match status" value="2"/>
</dbReference>
<dbReference type="PANTHER" id="PTHR33734:SF22">
    <property type="entry name" value="MEMBRANE-BOUND LYTIC MUREIN TRANSGLYCOSYLASE D"/>
    <property type="match status" value="1"/>
</dbReference>
<dbReference type="EMBL" id="FWXD01000025">
    <property type="protein sequence ID" value="SMC28782.1"/>
    <property type="molecule type" value="Genomic_DNA"/>
</dbReference>
<dbReference type="CDD" id="cd16894">
    <property type="entry name" value="MltD-like"/>
    <property type="match status" value="1"/>
</dbReference>
<evidence type="ECO:0000313" key="4">
    <source>
        <dbReference type="EMBL" id="SMC28782.1"/>
    </source>
</evidence>
<dbReference type="SUPFAM" id="SSF53955">
    <property type="entry name" value="Lysozyme-like"/>
    <property type="match status" value="1"/>
</dbReference>
<feature type="signal peptide" evidence="2">
    <location>
        <begin position="1"/>
        <end position="24"/>
    </location>
</feature>
<reference evidence="4 5" key="1">
    <citation type="submission" date="2017-04" db="EMBL/GenBank/DDBJ databases">
        <authorList>
            <person name="Afonso C.L."/>
            <person name="Miller P.J."/>
            <person name="Scott M.A."/>
            <person name="Spackman E."/>
            <person name="Goraichik I."/>
            <person name="Dimitrov K.M."/>
            <person name="Suarez D.L."/>
            <person name="Swayne D.E."/>
        </authorList>
    </citation>
    <scope>NUCLEOTIDE SEQUENCE [LARGE SCALE GENOMIC DNA]</scope>
    <source>
        <strain evidence="4 5">DSM 23236</strain>
    </source>
</reference>
<proteinExistence type="inferred from homology"/>
<dbReference type="Pfam" id="PF01464">
    <property type="entry name" value="SLT"/>
    <property type="match status" value="1"/>
</dbReference>
<dbReference type="InterPro" id="IPR036779">
    <property type="entry name" value="LysM_dom_sf"/>
</dbReference>
<keyword evidence="5" id="KW-1185">Reference proteome</keyword>
<dbReference type="GO" id="GO:0008932">
    <property type="term" value="F:lytic endotransglycosylase activity"/>
    <property type="evidence" value="ECO:0007669"/>
    <property type="project" value="TreeGrafter"/>
</dbReference>
<dbReference type="CDD" id="cd00118">
    <property type="entry name" value="LysM"/>
    <property type="match status" value="3"/>
</dbReference>
<dbReference type="OrthoDB" id="9815002at2"/>
<dbReference type="Pfam" id="PF01476">
    <property type="entry name" value="LysM"/>
    <property type="match status" value="2"/>
</dbReference>
<feature type="domain" description="LysM" evidence="3">
    <location>
        <begin position="484"/>
        <end position="528"/>
    </location>
</feature>
<sequence>MQRSLIAGLIAGLLASFYATSALADTPAISRLDFQLTDPANRGDADGTINALFGEINQVPAYTDLWSRVRAGFTIPDVDNALTEKWENYYAARPEYLNRIIARGSRYLYFVANEVERRGLPMELALLPMIESAYNPKAESPARAAGMWQFIPDTGKRYGLERTWWYDGRRDVVAATDAALDYLTTLNGMFNDWQLALASYNWGENAVARAVNKNQAAGLPIDFANLRMPDETRNYVPKLLAVRNIIANPQAYGIQLSSLPNSPYFATIQTGRHMDVKVAAELAEIPVDELLRLNPGFIRPVIAYKDERKLVLPADKVDTFQRNLAVFDKPLLNWQPYVTKPGESFDKMASTFGISAVELRDINDIAQRERSARGQTILVPMVAGLDLSERQTLVALAANKQADPLDTGAQDAPRAVNRAREHQVAKGDTVFNIAKRYGVSVATLREANGLRGNAIHAGQVLKVAAVEAPRGKAAAAAQAKAEHDFVVVKRGDTLASIAKRYKLTVADLKRINKLGNKAAVAPGVKLALN</sequence>
<evidence type="ECO:0000259" key="3">
    <source>
        <dbReference type="PROSITE" id="PS51782"/>
    </source>
</evidence>
<gene>
    <name evidence="4" type="ORF">SAMN02745857_03404</name>
</gene>
<accession>A0A1W1XY04</accession>
<dbReference type="InterPro" id="IPR023346">
    <property type="entry name" value="Lysozyme-like_dom_sf"/>
</dbReference>
<dbReference type="PANTHER" id="PTHR33734">
    <property type="entry name" value="LYSM DOMAIN-CONTAINING GPI-ANCHORED PROTEIN 2"/>
    <property type="match status" value="1"/>
</dbReference>
<comment type="similarity">
    <text evidence="1">Belongs to the transglycosylase Slt family.</text>
</comment>
<dbReference type="GO" id="GO:0016020">
    <property type="term" value="C:membrane"/>
    <property type="evidence" value="ECO:0007669"/>
    <property type="project" value="InterPro"/>
</dbReference>
<dbReference type="PROSITE" id="PS51782">
    <property type="entry name" value="LYSM"/>
    <property type="match status" value="2"/>
</dbReference>
<dbReference type="RefSeq" id="WP_084092357.1">
    <property type="nucleotide sequence ID" value="NZ_FWXD01000025.1"/>
</dbReference>
<dbReference type="GO" id="GO:0000270">
    <property type="term" value="P:peptidoglycan metabolic process"/>
    <property type="evidence" value="ECO:0007669"/>
    <property type="project" value="InterPro"/>
</dbReference>
<dbReference type="PROSITE" id="PS00922">
    <property type="entry name" value="TRANSGLYCOSYLASE"/>
    <property type="match status" value="1"/>
</dbReference>
<dbReference type="Gene3D" id="3.10.350.10">
    <property type="entry name" value="LysM domain"/>
    <property type="match status" value="2"/>
</dbReference>
<protein>
    <submittedName>
        <fullName evidence="4">Membrane-bound lytic murein transglycosylase D</fullName>
    </submittedName>
</protein>
<dbReference type="InterPro" id="IPR000189">
    <property type="entry name" value="Transglyc_AS"/>
</dbReference>
<evidence type="ECO:0000256" key="1">
    <source>
        <dbReference type="ARBA" id="ARBA00007734"/>
    </source>
</evidence>
<keyword evidence="2" id="KW-0732">Signal</keyword>
<dbReference type="STRING" id="1121001.SAMN02745857_03404"/>